<keyword evidence="3" id="KW-0732">Signal</keyword>
<name>A0A0U3CSE8_9EURY</name>
<keyword evidence="5" id="KW-1185">Reference proteome</keyword>
<sequence length="275" mass="29258">MKSRNILIIAAIFIVAIVGVGACSAGLFDFLGGNNSSNSNLTGQEVNLAAAASLKNVYDEKLIPMFEQKYPGVKVTPTYASSGDLQSQIENGLEADVFMSAANKQMNALANKSLINNDTNVQFLENKVVLIVPKDSSANISSFDDLKKVNGTIAIGDPASVPAGQYGKEVLTNLGIWNATESKMSLGTSVTAVLNQVAEGSADCGIVYATDAKSNDKVKVVCEAPEGSLKTPVIYPVAELKNPKHPEAAKAFMEFLKTKEAKDVFVEYGFTIHEK</sequence>
<dbReference type="Pfam" id="PF13531">
    <property type="entry name" value="SBP_bac_11"/>
    <property type="match status" value="1"/>
</dbReference>
<evidence type="ECO:0000313" key="5">
    <source>
        <dbReference type="Proteomes" id="UP000067738"/>
    </source>
</evidence>
<dbReference type="EMBL" id="CP011266">
    <property type="protein sequence ID" value="ALT68575.1"/>
    <property type="molecule type" value="Genomic_DNA"/>
</dbReference>
<dbReference type="KEGG" id="mmil:sm9_0784"/>
<keyword evidence="1" id="KW-0500">Molybdenum</keyword>
<dbReference type="InterPro" id="IPR041879">
    <property type="entry name" value="YvgL-like_PBP2"/>
</dbReference>
<protein>
    <submittedName>
        <fullName evidence="4">Molybdate ABC transporter substrate-binding protein ModA</fullName>
    </submittedName>
</protein>
<dbReference type="PIRSF" id="PIRSF004846">
    <property type="entry name" value="ModA"/>
    <property type="match status" value="1"/>
</dbReference>
<evidence type="ECO:0000256" key="1">
    <source>
        <dbReference type="ARBA" id="ARBA00022505"/>
    </source>
</evidence>
<dbReference type="PATRIC" id="fig|230361.4.peg.809"/>
<proteinExistence type="predicted"/>
<dbReference type="GeneID" id="26735757"/>
<dbReference type="PROSITE" id="PS51257">
    <property type="entry name" value="PROKAR_LIPOPROTEIN"/>
    <property type="match status" value="1"/>
</dbReference>
<dbReference type="GO" id="GO:0030973">
    <property type="term" value="F:molybdate ion binding"/>
    <property type="evidence" value="ECO:0007669"/>
    <property type="project" value="TreeGrafter"/>
</dbReference>
<dbReference type="AlphaFoldDB" id="A0A0U3CSE8"/>
<evidence type="ECO:0000256" key="3">
    <source>
        <dbReference type="ARBA" id="ARBA00022729"/>
    </source>
</evidence>
<dbReference type="RefSeq" id="WP_058738890.1">
    <property type="nucleotide sequence ID" value="NZ_CP011266.1"/>
</dbReference>
<accession>A0A0U3CSE8</accession>
<dbReference type="Proteomes" id="UP000067738">
    <property type="component" value="Chromosome"/>
</dbReference>
<dbReference type="CDD" id="cd13537">
    <property type="entry name" value="PBP2_YvgL_like"/>
    <property type="match status" value="1"/>
</dbReference>
<dbReference type="GO" id="GO:0046872">
    <property type="term" value="F:metal ion binding"/>
    <property type="evidence" value="ECO:0007669"/>
    <property type="project" value="UniProtKB-KW"/>
</dbReference>
<dbReference type="InterPro" id="IPR005950">
    <property type="entry name" value="ModA"/>
</dbReference>
<dbReference type="InterPro" id="IPR050682">
    <property type="entry name" value="ModA/WtpA"/>
</dbReference>
<dbReference type="Gene3D" id="3.40.190.10">
    <property type="entry name" value="Periplasmic binding protein-like II"/>
    <property type="match status" value="2"/>
</dbReference>
<reference evidence="4 5" key="1">
    <citation type="submission" date="2015-04" db="EMBL/GenBank/DDBJ databases">
        <title>The complete genome sequence of the rumen methanogen Methanobrevibacter millerae SM9.</title>
        <authorList>
            <person name="Leahy S.C."/>
            <person name="Kelly W.J."/>
            <person name="Pacheco D.M."/>
            <person name="Li D."/>
            <person name="Altermann E."/>
            <person name="Attwood G.T."/>
        </authorList>
    </citation>
    <scope>NUCLEOTIDE SEQUENCE [LARGE SCALE GENOMIC DNA]</scope>
    <source>
        <strain evidence="4 5">SM9</strain>
    </source>
</reference>
<evidence type="ECO:0000313" key="4">
    <source>
        <dbReference type="EMBL" id="ALT68575.1"/>
    </source>
</evidence>
<organism evidence="4 5">
    <name type="scientific">Methanobrevibacter millerae</name>
    <dbReference type="NCBI Taxonomy" id="230361"/>
    <lineage>
        <taxon>Archaea</taxon>
        <taxon>Methanobacteriati</taxon>
        <taxon>Methanobacteriota</taxon>
        <taxon>Methanomada group</taxon>
        <taxon>Methanobacteria</taxon>
        <taxon>Methanobacteriales</taxon>
        <taxon>Methanobacteriaceae</taxon>
        <taxon>Methanobrevibacter</taxon>
    </lineage>
</organism>
<dbReference type="GO" id="GO:0015689">
    <property type="term" value="P:molybdate ion transport"/>
    <property type="evidence" value="ECO:0007669"/>
    <property type="project" value="InterPro"/>
</dbReference>
<dbReference type="PANTHER" id="PTHR30632">
    <property type="entry name" value="MOLYBDATE-BINDING PERIPLASMIC PROTEIN"/>
    <property type="match status" value="1"/>
</dbReference>
<dbReference type="FunFam" id="3.40.190.10:FF:000035">
    <property type="entry name" value="Molybdate ABC transporter substrate-binding protein"/>
    <property type="match status" value="1"/>
</dbReference>
<keyword evidence="2" id="KW-0479">Metal-binding</keyword>
<gene>
    <name evidence="4" type="primary">modA</name>
    <name evidence="4" type="ORF">sm9_0784</name>
</gene>
<dbReference type="PANTHER" id="PTHR30632:SF0">
    <property type="entry name" value="SULFATE-BINDING PROTEIN"/>
    <property type="match status" value="1"/>
</dbReference>
<dbReference type="SUPFAM" id="SSF53850">
    <property type="entry name" value="Periplasmic binding protein-like II"/>
    <property type="match status" value="1"/>
</dbReference>
<dbReference type="OrthoDB" id="75920at2157"/>
<evidence type="ECO:0000256" key="2">
    <source>
        <dbReference type="ARBA" id="ARBA00022723"/>
    </source>
</evidence>
<dbReference type="NCBIfam" id="TIGR01256">
    <property type="entry name" value="modA"/>
    <property type="match status" value="1"/>
</dbReference>